<gene>
    <name evidence="3" type="ORF">OKJ99_43685</name>
</gene>
<evidence type="ECO:0000256" key="1">
    <source>
        <dbReference type="SAM" id="MobiDB-lite"/>
    </source>
</evidence>
<proteinExistence type="predicted"/>
<keyword evidence="4" id="KW-1185">Reference proteome</keyword>
<feature type="region of interest" description="Disordered" evidence="1">
    <location>
        <begin position="46"/>
        <end position="65"/>
    </location>
</feature>
<accession>A0ABU6FNM8</accession>
<protein>
    <submittedName>
        <fullName evidence="3">Uncharacterized protein</fullName>
    </submittedName>
</protein>
<keyword evidence="2" id="KW-1133">Transmembrane helix</keyword>
<keyword evidence="2" id="KW-0812">Transmembrane</keyword>
<organism evidence="3 4">
    <name type="scientific">Streptomyces endophyticus</name>
    <dbReference type="NCBI Taxonomy" id="714166"/>
    <lineage>
        <taxon>Bacteria</taxon>
        <taxon>Bacillati</taxon>
        <taxon>Actinomycetota</taxon>
        <taxon>Actinomycetes</taxon>
        <taxon>Kitasatosporales</taxon>
        <taxon>Streptomycetaceae</taxon>
        <taxon>Streptomyces</taxon>
    </lineage>
</organism>
<evidence type="ECO:0000256" key="2">
    <source>
        <dbReference type="SAM" id="Phobius"/>
    </source>
</evidence>
<comment type="caution">
    <text evidence="3">The sequence shown here is derived from an EMBL/GenBank/DDBJ whole genome shotgun (WGS) entry which is preliminary data.</text>
</comment>
<reference evidence="3 4" key="1">
    <citation type="submission" date="2022-10" db="EMBL/GenBank/DDBJ databases">
        <authorList>
            <person name="Xie J."/>
            <person name="Shen N."/>
        </authorList>
    </citation>
    <scope>NUCLEOTIDE SEQUENCE [LARGE SCALE GENOMIC DNA]</scope>
    <source>
        <strain evidence="3 4">YIM65594</strain>
    </source>
</reference>
<dbReference type="EMBL" id="JAOZYC010000217">
    <property type="protein sequence ID" value="MEB8344397.1"/>
    <property type="molecule type" value="Genomic_DNA"/>
</dbReference>
<evidence type="ECO:0000313" key="4">
    <source>
        <dbReference type="Proteomes" id="UP001354931"/>
    </source>
</evidence>
<dbReference type="Proteomes" id="UP001354931">
    <property type="component" value="Unassembled WGS sequence"/>
</dbReference>
<evidence type="ECO:0000313" key="3">
    <source>
        <dbReference type="EMBL" id="MEB8344397.1"/>
    </source>
</evidence>
<name>A0ABU6FNM8_9ACTN</name>
<sequence>MTTAVVYFGDAGGAWDAPWFVGIPLVCGGLCVAAVVGTVRRMMGLRSRGAAPDPAGSRPKAGLNR</sequence>
<keyword evidence="2" id="KW-0472">Membrane</keyword>
<feature type="transmembrane region" description="Helical" evidence="2">
    <location>
        <begin position="17"/>
        <end position="39"/>
    </location>
</feature>